<sequence>MKYYIDKEELGAKKKLQAPVGEESTKESKRKDKQIDKLVYKLELRSQTGR</sequence>
<accession>A0A7J7I2H1</accession>
<protein>
    <submittedName>
        <fullName evidence="1">Uncharacterized protein</fullName>
    </submittedName>
</protein>
<dbReference type="Proteomes" id="UP000593564">
    <property type="component" value="Unassembled WGS sequence"/>
</dbReference>
<evidence type="ECO:0000313" key="1">
    <source>
        <dbReference type="EMBL" id="KAF5958328.1"/>
    </source>
</evidence>
<dbReference type="EMBL" id="JACBKZ010000002">
    <property type="protein sequence ID" value="KAF5958328.1"/>
    <property type="molecule type" value="Genomic_DNA"/>
</dbReference>
<dbReference type="AlphaFoldDB" id="A0A7J7I2H1"/>
<gene>
    <name evidence="1" type="ORF">HYC85_005553</name>
</gene>
<reference evidence="1 2" key="2">
    <citation type="submission" date="2020-07" db="EMBL/GenBank/DDBJ databases">
        <title>Genome assembly of wild tea tree DASZ reveals pedigree and selection history of tea varieties.</title>
        <authorList>
            <person name="Zhang W."/>
        </authorList>
    </citation>
    <scope>NUCLEOTIDE SEQUENCE [LARGE SCALE GENOMIC DNA]</scope>
    <source>
        <strain evidence="2">cv. G240</strain>
        <tissue evidence="1">Leaf</tissue>
    </source>
</reference>
<keyword evidence="2" id="KW-1185">Reference proteome</keyword>
<proteinExistence type="predicted"/>
<comment type="caution">
    <text evidence="1">The sequence shown here is derived from an EMBL/GenBank/DDBJ whole genome shotgun (WGS) entry which is preliminary data.</text>
</comment>
<evidence type="ECO:0000313" key="2">
    <source>
        <dbReference type="Proteomes" id="UP000593564"/>
    </source>
</evidence>
<organism evidence="1 2">
    <name type="scientific">Camellia sinensis</name>
    <name type="common">Tea plant</name>
    <name type="synonym">Thea sinensis</name>
    <dbReference type="NCBI Taxonomy" id="4442"/>
    <lineage>
        <taxon>Eukaryota</taxon>
        <taxon>Viridiplantae</taxon>
        <taxon>Streptophyta</taxon>
        <taxon>Embryophyta</taxon>
        <taxon>Tracheophyta</taxon>
        <taxon>Spermatophyta</taxon>
        <taxon>Magnoliopsida</taxon>
        <taxon>eudicotyledons</taxon>
        <taxon>Gunneridae</taxon>
        <taxon>Pentapetalae</taxon>
        <taxon>asterids</taxon>
        <taxon>Ericales</taxon>
        <taxon>Theaceae</taxon>
        <taxon>Camellia</taxon>
    </lineage>
</organism>
<name>A0A7J7I2H1_CAMSI</name>
<reference evidence="2" key="1">
    <citation type="journal article" date="2020" name="Nat. Commun.">
        <title>Genome assembly of wild tea tree DASZ reveals pedigree and selection history of tea varieties.</title>
        <authorList>
            <person name="Zhang W."/>
            <person name="Zhang Y."/>
            <person name="Qiu H."/>
            <person name="Guo Y."/>
            <person name="Wan H."/>
            <person name="Zhang X."/>
            <person name="Scossa F."/>
            <person name="Alseekh S."/>
            <person name="Zhang Q."/>
            <person name="Wang P."/>
            <person name="Xu L."/>
            <person name="Schmidt M.H."/>
            <person name="Jia X."/>
            <person name="Li D."/>
            <person name="Zhu A."/>
            <person name="Guo F."/>
            <person name="Chen W."/>
            <person name="Ni D."/>
            <person name="Usadel B."/>
            <person name="Fernie A.R."/>
            <person name="Wen W."/>
        </authorList>
    </citation>
    <scope>NUCLEOTIDE SEQUENCE [LARGE SCALE GENOMIC DNA]</scope>
    <source>
        <strain evidence="2">cv. G240</strain>
    </source>
</reference>